<feature type="transmembrane region" description="Helical" evidence="8">
    <location>
        <begin position="217"/>
        <end position="239"/>
    </location>
</feature>
<evidence type="ECO:0000259" key="9">
    <source>
        <dbReference type="Pfam" id="PF00361"/>
    </source>
</evidence>
<feature type="transmembrane region" description="Helical" evidence="8">
    <location>
        <begin position="34"/>
        <end position="52"/>
    </location>
</feature>
<dbReference type="Proteomes" id="UP001144805">
    <property type="component" value="Unassembled WGS sequence"/>
</dbReference>
<reference evidence="10" key="1">
    <citation type="submission" date="2022-11" db="EMBL/GenBank/DDBJ databases">
        <title>Biodiversity and phylogenetic relationships of bacteria.</title>
        <authorList>
            <person name="Machado R.A.R."/>
            <person name="Bhat A."/>
            <person name="Loulou A."/>
            <person name="Kallel S."/>
        </authorList>
    </citation>
    <scope>NUCLEOTIDE SEQUENCE</scope>
    <source>
        <strain evidence="10">K-TC2</strain>
    </source>
</reference>
<feature type="transmembrane region" description="Helical" evidence="8">
    <location>
        <begin position="286"/>
        <end position="305"/>
    </location>
</feature>
<evidence type="ECO:0000256" key="5">
    <source>
        <dbReference type="ARBA" id="ARBA00022989"/>
    </source>
</evidence>
<proteinExistence type="inferred from homology"/>
<dbReference type="PANTHER" id="PTHR42703">
    <property type="entry name" value="NADH DEHYDROGENASE"/>
    <property type="match status" value="1"/>
</dbReference>
<dbReference type="InterPro" id="IPR001750">
    <property type="entry name" value="ND/Mrp_TM"/>
</dbReference>
<feature type="transmembrane region" description="Helical" evidence="8">
    <location>
        <begin position="120"/>
        <end position="148"/>
    </location>
</feature>
<keyword evidence="6 8" id="KW-0472">Membrane</keyword>
<feature type="transmembrane region" description="Helical" evidence="8">
    <location>
        <begin position="89"/>
        <end position="108"/>
    </location>
</feature>
<dbReference type="GO" id="GO:0042773">
    <property type="term" value="P:ATP synthesis coupled electron transport"/>
    <property type="evidence" value="ECO:0007669"/>
    <property type="project" value="InterPro"/>
</dbReference>
<evidence type="ECO:0000256" key="1">
    <source>
        <dbReference type="ARBA" id="ARBA00004651"/>
    </source>
</evidence>
<comment type="caution">
    <text evidence="10">The sequence shown here is derived from an EMBL/GenBank/DDBJ whole genome shotgun (WGS) entry which is preliminary data.</text>
</comment>
<feature type="transmembrane region" description="Helical" evidence="8">
    <location>
        <begin position="339"/>
        <end position="357"/>
    </location>
</feature>
<feature type="transmembrane region" description="Helical" evidence="8">
    <location>
        <begin position="446"/>
        <end position="464"/>
    </location>
</feature>
<feature type="transmembrane region" description="Helical" evidence="8">
    <location>
        <begin position="312"/>
        <end position="333"/>
    </location>
</feature>
<dbReference type="InterPro" id="IPR050586">
    <property type="entry name" value="CPA3_Na-H_Antiporter_D"/>
</dbReference>
<feature type="transmembrane region" description="Helical" evidence="8">
    <location>
        <begin position="246"/>
        <end position="266"/>
    </location>
</feature>
<comment type="similarity">
    <text evidence="2">Belongs to the CPA3 antiporters (TC 2.A.63) subunit D family.</text>
</comment>
<feature type="transmembrane region" description="Helical" evidence="8">
    <location>
        <begin position="485"/>
        <end position="506"/>
    </location>
</feature>
<dbReference type="AlphaFoldDB" id="A0A9X3E9K9"/>
<evidence type="ECO:0000256" key="2">
    <source>
        <dbReference type="ARBA" id="ARBA00005346"/>
    </source>
</evidence>
<dbReference type="Pfam" id="PF00361">
    <property type="entry name" value="Proton_antipo_M"/>
    <property type="match status" value="1"/>
</dbReference>
<keyword evidence="4 7" id="KW-0812">Transmembrane</keyword>
<feature type="transmembrane region" description="Helical" evidence="8">
    <location>
        <begin position="168"/>
        <end position="191"/>
    </location>
</feature>
<keyword evidence="3" id="KW-1003">Cell membrane</keyword>
<feature type="transmembrane region" description="Helical" evidence="8">
    <location>
        <begin position="6"/>
        <end position="25"/>
    </location>
</feature>
<sequence length="546" mass="57368">MTWLDHLVIVPILLPLFTGALLLMFDERRHQVKAAINIVSTICLGLVALTLLEMADTPTATNQAAASVYLLGNWPAPFGIVLVLDRLSALMLVLTALLALPALIYSLARWHKSGPHFHTLFQLLLMGLNGAFLTGDLFNLFVFFEVLLASSYGLMLHGSGQARVKAGLHYIVINLAASSLFLIGVAMIYGVTGTLNMADLALRVAAVPSSDRMLLDAGAGILGIAFLVKAGMWPLGFWLPTAYNAAAAPVAAIFAILSKVGIYVLMRLSPLLFGAGAGDSTGVGDNWLLVGGMVTMAFGIIGVLASQAKGRLAGYYILVSSGTLLAAIGMANAPTTAGALYYLVSSTLSVSAFFLLIELVDRVQDPAANVLAVTMDAYGDDMEEEEAEEEIGVAIPATLVILGICFASCGLLLAGLPPLSGFIGKFAILTAVFNPNGLTQGSTLSLASWVFAGLLVISGLAAMISITRSGIQTFWAPIEGRVPRVLLMEIAPVAFLLALCAGLTIYGGPVMTYMEQTAQSLHSPQTYIEGVMRAPRVLPPAAEVAP</sequence>
<dbReference type="GO" id="GO:0008137">
    <property type="term" value="F:NADH dehydrogenase (ubiquinone) activity"/>
    <property type="evidence" value="ECO:0007669"/>
    <property type="project" value="InterPro"/>
</dbReference>
<evidence type="ECO:0000256" key="8">
    <source>
        <dbReference type="SAM" id="Phobius"/>
    </source>
</evidence>
<dbReference type="NCBIfam" id="NF009309">
    <property type="entry name" value="PRK12666.1"/>
    <property type="match status" value="1"/>
</dbReference>
<feature type="transmembrane region" description="Helical" evidence="8">
    <location>
        <begin position="64"/>
        <end position="84"/>
    </location>
</feature>
<comment type="subcellular location">
    <subcellularLocation>
        <location evidence="1">Cell membrane</location>
        <topology evidence="1">Multi-pass membrane protein</topology>
    </subcellularLocation>
    <subcellularLocation>
        <location evidence="7">Membrane</location>
        <topology evidence="7">Multi-pass membrane protein</topology>
    </subcellularLocation>
</comment>
<keyword evidence="11" id="KW-1185">Reference proteome</keyword>
<accession>A0A9X3E9K9</accession>
<evidence type="ECO:0000256" key="6">
    <source>
        <dbReference type="ARBA" id="ARBA00023136"/>
    </source>
</evidence>
<dbReference type="RefSeq" id="WP_266340925.1">
    <property type="nucleotide sequence ID" value="NZ_JAPKNK010000013.1"/>
</dbReference>
<name>A0A9X3E9K9_9HYPH</name>
<dbReference type="InterPro" id="IPR003918">
    <property type="entry name" value="NADH_UbQ_OxRdtase"/>
</dbReference>
<dbReference type="GO" id="GO:0005886">
    <property type="term" value="C:plasma membrane"/>
    <property type="evidence" value="ECO:0007669"/>
    <property type="project" value="UniProtKB-SubCell"/>
</dbReference>
<evidence type="ECO:0000256" key="4">
    <source>
        <dbReference type="ARBA" id="ARBA00022692"/>
    </source>
</evidence>
<dbReference type="PANTHER" id="PTHR42703:SF1">
    <property type="entry name" value="NA(+)_H(+) ANTIPORTER SUBUNIT D1"/>
    <property type="match status" value="1"/>
</dbReference>
<keyword evidence="5 8" id="KW-1133">Transmembrane helix</keyword>
<evidence type="ECO:0000313" key="11">
    <source>
        <dbReference type="Proteomes" id="UP001144805"/>
    </source>
</evidence>
<dbReference type="EMBL" id="JAPKNK010000013">
    <property type="protein sequence ID" value="MCX5571963.1"/>
    <property type="molecule type" value="Genomic_DNA"/>
</dbReference>
<organism evidence="10 11">
    <name type="scientific">Kaistia nematophila</name>
    <dbReference type="NCBI Taxonomy" id="2994654"/>
    <lineage>
        <taxon>Bacteria</taxon>
        <taxon>Pseudomonadati</taxon>
        <taxon>Pseudomonadota</taxon>
        <taxon>Alphaproteobacteria</taxon>
        <taxon>Hyphomicrobiales</taxon>
        <taxon>Kaistiaceae</taxon>
        <taxon>Kaistia</taxon>
    </lineage>
</organism>
<protein>
    <submittedName>
        <fullName evidence="10">Monovalent cation/H+ antiporter subunit D</fullName>
    </submittedName>
</protein>
<dbReference type="PRINTS" id="PR01437">
    <property type="entry name" value="NUOXDRDTASE4"/>
</dbReference>
<gene>
    <name evidence="10" type="ORF">OSH07_22370</name>
</gene>
<feature type="transmembrane region" description="Helical" evidence="8">
    <location>
        <begin position="391"/>
        <end position="416"/>
    </location>
</feature>
<evidence type="ECO:0000256" key="7">
    <source>
        <dbReference type="RuleBase" id="RU000320"/>
    </source>
</evidence>
<evidence type="ECO:0000313" key="10">
    <source>
        <dbReference type="EMBL" id="MCX5571963.1"/>
    </source>
</evidence>
<feature type="domain" description="NADH:quinone oxidoreductase/Mrp antiporter transmembrane" evidence="9">
    <location>
        <begin position="135"/>
        <end position="437"/>
    </location>
</feature>
<evidence type="ECO:0000256" key="3">
    <source>
        <dbReference type="ARBA" id="ARBA00022475"/>
    </source>
</evidence>